<protein>
    <submittedName>
        <fullName evidence="2">Uncharacterized protein</fullName>
    </submittedName>
</protein>
<evidence type="ECO:0000313" key="2">
    <source>
        <dbReference type="EMBL" id="KAL1844426.1"/>
    </source>
</evidence>
<sequence length="161" mass="16653">MAQSRSGGRVGGGRGGTHCPSPLLSGAPVPFPAPNGLVARNPSPRAVETDCTSPLRVPVATGGDDGVLAGCGARKPASHFSPRPWPPVDHWPATDTARPSALPQETQKNDRLGRVGRVGKEVGCSSPAPAVEQPAPDLTLGRVPRSLTLRFLSPLHAKGWV</sequence>
<name>A0ABR3VRY5_9PEZI</name>
<organism evidence="2 3">
    <name type="scientific">Phialemonium thermophilum</name>
    <dbReference type="NCBI Taxonomy" id="223376"/>
    <lineage>
        <taxon>Eukaryota</taxon>
        <taxon>Fungi</taxon>
        <taxon>Dikarya</taxon>
        <taxon>Ascomycota</taxon>
        <taxon>Pezizomycotina</taxon>
        <taxon>Sordariomycetes</taxon>
        <taxon>Sordariomycetidae</taxon>
        <taxon>Cephalothecales</taxon>
        <taxon>Cephalothecaceae</taxon>
        <taxon>Phialemonium</taxon>
    </lineage>
</organism>
<feature type="region of interest" description="Disordered" evidence="1">
    <location>
        <begin position="1"/>
        <end position="114"/>
    </location>
</feature>
<dbReference type="EMBL" id="JAZHXJ010001726">
    <property type="protein sequence ID" value="KAL1844426.1"/>
    <property type="molecule type" value="Genomic_DNA"/>
</dbReference>
<proteinExistence type="predicted"/>
<keyword evidence="3" id="KW-1185">Reference proteome</keyword>
<dbReference type="Proteomes" id="UP001586593">
    <property type="component" value="Unassembled WGS sequence"/>
</dbReference>
<gene>
    <name evidence="2" type="ORF">VTK73DRAFT_2572</name>
</gene>
<comment type="caution">
    <text evidence="2">The sequence shown here is derived from an EMBL/GenBank/DDBJ whole genome shotgun (WGS) entry which is preliminary data.</text>
</comment>
<evidence type="ECO:0000256" key="1">
    <source>
        <dbReference type="SAM" id="MobiDB-lite"/>
    </source>
</evidence>
<reference evidence="2 3" key="1">
    <citation type="journal article" date="2024" name="Commun. Biol.">
        <title>Comparative genomic analysis of thermophilic fungi reveals convergent evolutionary adaptations and gene losses.</title>
        <authorList>
            <person name="Steindorff A.S."/>
            <person name="Aguilar-Pontes M.V."/>
            <person name="Robinson A.J."/>
            <person name="Andreopoulos B."/>
            <person name="LaButti K."/>
            <person name="Kuo A."/>
            <person name="Mondo S."/>
            <person name="Riley R."/>
            <person name="Otillar R."/>
            <person name="Haridas S."/>
            <person name="Lipzen A."/>
            <person name="Grimwood J."/>
            <person name="Schmutz J."/>
            <person name="Clum A."/>
            <person name="Reid I.D."/>
            <person name="Moisan M.C."/>
            <person name="Butler G."/>
            <person name="Nguyen T.T.M."/>
            <person name="Dewar K."/>
            <person name="Conant G."/>
            <person name="Drula E."/>
            <person name="Henrissat B."/>
            <person name="Hansel C."/>
            <person name="Singer S."/>
            <person name="Hutchinson M.I."/>
            <person name="de Vries R.P."/>
            <person name="Natvig D.O."/>
            <person name="Powell A.J."/>
            <person name="Tsang A."/>
            <person name="Grigoriev I.V."/>
        </authorList>
    </citation>
    <scope>NUCLEOTIDE SEQUENCE [LARGE SCALE GENOMIC DNA]</scope>
    <source>
        <strain evidence="2 3">ATCC 24622</strain>
    </source>
</reference>
<evidence type="ECO:0000313" key="3">
    <source>
        <dbReference type="Proteomes" id="UP001586593"/>
    </source>
</evidence>
<accession>A0ABR3VRY5</accession>